<sequence length="78" mass="8813">MITSETAIFYDFKGLQCPLPVLKTRKKLQDLQAGAVIRIETTDPLSPLDIAHFCQSEGHTLLEQQSEGRIFHFLIQKG</sequence>
<dbReference type="Gene3D" id="3.30.110.40">
    <property type="entry name" value="TusA-like domain"/>
    <property type="match status" value="1"/>
</dbReference>
<gene>
    <name evidence="3" type="ORF">DFR47_102648</name>
</gene>
<dbReference type="RefSeq" id="WP_113943799.1">
    <property type="nucleotide sequence ID" value="NZ_JBHEEG010000002.1"/>
</dbReference>
<evidence type="ECO:0000313" key="3">
    <source>
        <dbReference type="EMBL" id="RBO97857.1"/>
    </source>
</evidence>
<comment type="caution">
    <text evidence="3">The sequence shown here is derived from an EMBL/GenBank/DDBJ whole genome shotgun (WGS) entry which is preliminary data.</text>
</comment>
<evidence type="ECO:0000259" key="2">
    <source>
        <dbReference type="Pfam" id="PF01206"/>
    </source>
</evidence>
<evidence type="ECO:0000256" key="1">
    <source>
        <dbReference type="ARBA" id="ARBA00008984"/>
    </source>
</evidence>
<reference evidence="3 4" key="1">
    <citation type="submission" date="2018-06" db="EMBL/GenBank/DDBJ databases">
        <title>Genomic Encyclopedia of Type Strains, Phase IV (KMG-IV): sequencing the most valuable type-strain genomes for metagenomic binning, comparative biology and taxonomic classification.</title>
        <authorList>
            <person name="Goeker M."/>
        </authorList>
    </citation>
    <scope>NUCLEOTIDE SEQUENCE [LARGE SCALE GENOMIC DNA]</scope>
    <source>
        <strain evidence="3 4">DSM 25619</strain>
    </source>
</reference>
<comment type="similarity">
    <text evidence="1">Belongs to the sulfur carrier protein TusA family.</text>
</comment>
<dbReference type="InterPro" id="IPR001455">
    <property type="entry name" value="TusA-like"/>
</dbReference>
<proteinExistence type="inferred from homology"/>
<organism evidence="3 4">
    <name type="scientific">Pseudochrobactrum asaccharolyticum</name>
    <dbReference type="NCBI Taxonomy" id="354351"/>
    <lineage>
        <taxon>Bacteria</taxon>
        <taxon>Pseudomonadati</taxon>
        <taxon>Pseudomonadota</taxon>
        <taxon>Alphaproteobacteria</taxon>
        <taxon>Hyphomicrobiales</taxon>
        <taxon>Brucellaceae</taxon>
        <taxon>Pseudochrobactrum</taxon>
    </lineage>
</organism>
<dbReference type="SUPFAM" id="SSF64307">
    <property type="entry name" value="SirA-like"/>
    <property type="match status" value="1"/>
</dbReference>
<dbReference type="CDD" id="cd00291">
    <property type="entry name" value="SirA_YedF_YeeD"/>
    <property type="match status" value="1"/>
</dbReference>
<name>A0A366E6B3_9HYPH</name>
<dbReference type="AlphaFoldDB" id="A0A366E6B3"/>
<feature type="domain" description="UPF0033" evidence="2">
    <location>
        <begin position="10"/>
        <end position="77"/>
    </location>
</feature>
<dbReference type="InterPro" id="IPR036868">
    <property type="entry name" value="TusA-like_sf"/>
</dbReference>
<dbReference type="PANTHER" id="PTHR33279">
    <property type="entry name" value="SULFUR CARRIER PROTEIN YEDF-RELATED"/>
    <property type="match status" value="1"/>
</dbReference>
<keyword evidence="4" id="KW-1185">Reference proteome</keyword>
<dbReference type="EMBL" id="QNRH01000002">
    <property type="protein sequence ID" value="RBO97857.1"/>
    <property type="molecule type" value="Genomic_DNA"/>
</dbReference>
<dbReference type="PANTHER" id="PTHR33279:SF6">
    <property type="entry name" value="SULFUR CARRIER PROTEIN YEDF-RELATED"/>
    <property type="match status" value="1"/>
</dbReference>
<dbReference type="OrthoDB" id="9797551at2"/>
<evidence type="ECO:0000313" key="4">
    <source>
        <dbReference type="Proteomes" id="UP000252893"/>
    </source>
</evidence>
<accession>A0A366E6B3</accession>
<dbReference type="Pfam" id="PF01206">
    <property type="entry name" value="TusA"/>
    <property type="match status" value="1"/>
</dbReference>
<dbReference type="Proteomes" id="UP000252893">
    <property type="component" value="Unassembled WGS sequence"/>
</dbReference>
<protein>
    <submittedName>
        <fullName evidence="3">tRNA 2-thiouridine synthesizing protein A</fullName>
    </submittedName>
</protein>